<dbReference type="Gene3D" id="3.50.50.60">
    <property type="entry name" value="FAD/NAD(P)-binding domain"/>
    <property type="match status" value="2"/>
</dbReference>
<keyword evidence="4" id="KW-0614">Plasmid</keyword>
<evidence type="ECO:0000313" key="5">
    <source>
        <dbReference type="Proteomes" id="UP001064971"/>
    </source>
</evidence>
<sequence length="505" mass="55762">MTTSESPAPHFEVAVIGTGFSGLGVAAGLKRAGITDFVVFERASDVGGTWRDNTYPGAACDTESNLYSFSFAPNPGWNHTYAPQPEILAYLRDTARRFGLLPHVRFQHAVRSAAWDDAEARWHIETSAGPFTARFLVSGHGPLAEPKWPDIPGLDTFPGPVFHSSRWRHDLDLTGKRVAVIGTGASAVQFVPEIAKQVGRLTVYQRSAPWIVPRLNRRVDARTQRLYRALPAAQLADRGRIAARRELLVLGFFDPGKERLVADVARAHLEAQVQDPELRAKLKPNYRVGCKRILVSDDYYPALTREGVELVTDPIREVRPEGVVTGDGTLREADAIVLGTGFHVAESPAARVFRGRDGRTLAEVWNGSPRAYRGTTVHGFPNLFLMVGPNTGLGHTSIVYMIEAQVAYLVSALCHLRREHLLALDVREDAQRAYNDRVQAELAKSVWVKGGCTSFYLDQHGQNVGLWPGFAFRYKAGLRRFDPGSYHFRLSPVPLGRSGVRAGAR</sequence>
<dbReference type="RefSeq" id="WP_264777699.1">
    <property type="nucleotide sequence ID" value="NZ_AP026561.1"/>
</dbReference>
<keyword evidence="4" id="KW-0503">Monooxygenase</keyword>
<keyword evidence="3" id="KW-0560">Oxidoreductase</keyword>
<evidence type="ECO:0000256" key="2">
    <source>
        <dbReference type="ARBA" id="ARBA00022827"/>
    </source>
</evidence>
<accession>A0ABM8AJ58</accession>
<dbReference type="Pfam" id="PF00743">
    <property type="entry name" value="FMO-like"/>
    <property type="match status" value="1"/>
</dbReference>
<dbReference type="InterPro" id="IPR020946">
    <property type="entry name" value="Flavin_mOase-like"/>
</dbReference>
<keyword evidence="5" id="KW-1185">Reference proteome</keyword>
<name>A0ABM8AJ58_9DEIO</name>
<proteinExistence type="predicted"/>
<evidence type="ECO:0000313" key="4">
    <source>
        <dbReference type="EMBL" id="BDP43858.1"/>
    </source>
</evidence>
<organism evidence="4 5">
    <name type="scientific">Deinococcus aetherius</name>
    <dbReference type="NCBI Taxonomy" id="200252"/>
    <lineage>
        <taxon>Bacteria</taxon>
        <taxon>Thermotogati</taxon>
        <taxon>Deinococcota</taxon>
        <taxon>Deinococci</taxon>
        <taxon>Deinococcales</taxon>
        <taxon>Deinococcaceae</taxon>
        <taxon>Deinococcus</taxon>
    </lineage>
</organism>
<dbReference type="PANTHER" id="PTHR42877:SF4">
    <property type="entry name" value="FAD_NAD(P)-BINDING DOMAIN-CONTAINING PROTEIN-RELATED"/>
    <property type="match status" value="1"/>
</dbReference>
<dbReference type="SUPFAM" id="SSF51905">
    <property type="entry name" value="FAD/NAD(P)-binding domain"/>
    <property type="match status" value="1"/>
</dbReference>
<dbReference type="InterPro" id="IPR036188">
    <property type="entry name" value="FAD/NAD-bd_sf"/>
</dbReference>
<gene>
    <name evidence="4" type="ORF">DAETH_38270</name>
</gene>
<evidence type="ECO:0000256" key="3">
    <source>
        <dbReference type="ARBA" id="ARBA00023002"/>
    </source>
</evidence>
<keyword evidence="1" id="KW-0285">Flavoprotein</keyword>
<dbReference type="PANTHER" id="PTHR42877">
    <property type="entry name" value="L-ORNITHINE N(5)-MONOOXYGENASE-RELATED"/>
    <property type="match status" value="1"/>
</dbReference>
<geneLocation type="plasmid" evidence="4 5">
    <name>pDAETH-1</name>
</geneLocation>
<dbReference type="GO" id="GO:0004497">
    <property type="term" value="F:monooxygenase activity"/>
    <property type="evidence" value="ECO:0007669"/>
    <property type="project" value="UniProtKB-KW"/>
</dbReference>
<reference evidence="4" key="1">
    <citation type="submission" date="2022-07" db="EMBL/GenBank/DDBJ databases">
        <title>Complete Genome Sequence of the Radioresistant Bacterium Deinococcus aetherius ST0316, Isolated from the Air Dust collected in Lower Stratosphere above Japan.</title>
        <authorList>
            <person name="Satoh K."/>
            <person name="Hagiwara K."/>
            <person name="Katsumata K."/>
            <person name="Kubo A."/>
            <person name="Yokobori S."/>
            <person name="Yamagishi A."/>
            <person name="Oono Y."/>
            <person name="Narumi I."/>
        </authorList>
    </citation>
    <scope>NUCLEOTIDE SEQUENCE</scope>
    <source>
        <strain evidence="4">ST0316</strain>
        <plasmid evidence="4">pDAETH-1</plasmid>
    </source>
</reference>
<dbReference type="InterPro" id="IPR051209">
    <property type="entry name" value="FAD-bind_Monooxygenase_sf"/>
</dbReference>
<evidence type="ECO:0000256" key="1">
    <source>
        <dbReference type="ARBA" id="ARBA00022630"/>
    </source>
</evidence>
<dbReference type="Proteomes" id="UP001064971">
    <property type="component" value="Plasmid pDAETH-1"/>
</dbReference>
<dbReference type="EMBL" id="AP026561">
    <property type="protein sequence ID" value="BDP43858.1"/>
    <property type="molecule type" value="Genomic_DNA"/>
</dbReference>
<keyword evidence="2" id="KW-0274">FAD</keyword>
<protein>
    <submittedName>
        <fullName evidence="4">Baeyer-Villiger monooxygenase</fullName>
    </submittedName>
</protein>